<name>A0A0F9A6R6_9ZZZZ</name>
<dbReference type="InterPro" id="IPR011006">
    <property type="entry name" value="CheY-like_superfamily"/>
</dbReference>
<evidence type="ECO:0000259" key="1">
    <source>
        <dbReference type="PROSITE" id="PS50110"/>
    </source>
</evidence>
<dbReference type="PROSITE" id="PS50110">
    <property type="entry name" value="RESPONSE_REGULATORY"/>
    <property type="match status" value="1"/>
</dbReference>
<reference evidence="2" key="1">
    <citation type="journal article" date="2015" name="Nature">
        <title>Complex archaea that bridge the gap between prokaryotes and eukaryotes.</title>
        <authorList>
            <person name="Spang A."/>
            <person name="Saw J.H."/>
            <person name="Jorgensen S.L."/>
            <person name="Zaremba-Niedzwiedzka K."/>
            <person name="Martijn J."/>
            <person name="Lind A.E."/>
            <person name="van Eijk R."/>
            <person name="Schleper C."/>
            <person name="Guy L."/>
            <person name="Ettema T.J."/>
        </authorList>
    </citation>
    <scope>NUCLEOTIDE SEQUENCE</scope>
</reference>
<protein>
    <recommendedName>
        <fullName evidence="1">Response regulatory domain-containing protein</fullName>
    </recommendedName>
</protein>
<dbReference type="SUPFAM" id="SSF52172">
    <property type="entry name" value="CheY-like"/>
    <property type="match status" value="1"/>
</dbReference>
<comment type="caution">
    <text evidence="2">The sequence shown here is derived from an EMBL/GenBank/DDBJ whole genome shotgun (WGS) entry which is preliminary data.</text>
</comment>
<evidence type="ECO:0000313" key="2">
    <source>
        <dbReference type="EMBL" id="KKL05239.1"/>
    </source>
</evidence>
<dbReference type="EMBL" id="LAZR01044201">
    <property type="protein sequence ID" value="KKL05239.1"/>
    <property type="molecule type" value="Genomic_DNA"/>
</dbReference>
<accession>A0A0F9A6R6</accession>
<dbReference type="AlphaFoldDB" id="A0A0F9A6R6"/>
<organism evidence="2">
    <name type="scientific">marine sediment metagenome</name>
    <dbReference type="NCBI Taxonomy" id="412755"/>
    <lineage>
        <taxon>unclassified sequences</taxon>
        <taxon>metagenomes</taxon>
        <taxon>ecological metagenomes</taxon>
    </lineage>
</organism>
<sequence length="80" mass="9072">MYQGTVYQGAIIKVQAMNGFEFIKKAKEKFPDKKFFILTGFEITEEILNALETGLILRYFSKPFNLNEIDSAISEAIGSD</sequence>
<dbReference type="GO" id="GO:0000160">
    <property type="term" value="P:phosphorelay signal transduction system"/>
    <property type="evidence" value="ECO:0007669"/>
    <property type="project" value="InterPro"/>
</dbReference>
<dbReference type="Gene3D" id="3.40.50.2300">
    <property type="match status" value="1"/>
</dbReference>
<dbReference type="InterPro" id="IPR001789">
    <property type="entry name" value="Sig_transdc_resp-reg_receiver"/>
</dbReference>
<gene>
    <name evidence="2" type="ORF">LCGC14_2608030</name>
</gene>
<proteinExistence type="predicted"/>
<feature type="domain" description="Response regulatory" evidence="1">
    <location>
        <begin position="1"/>
        <end position="77"/>
    </location>
</feature>